<evidence type="ECO:0000313" key="2">
    <source>
        <dbReference type="Proteomes" id="UP000702544"/>
    </source>
</evidence>
<dbReference type="AlphaFoldDB" id="A0AAE4Z9H4"/>
<dbReference type="InterPro" id="IPR011990">
    <property type="entry name" value="TPR-like_helical_dom_sf"/>
</dbReference>
<accession>A0AAE4Z9H4</accession>
<dbReference type="NCBIfam" id="TIGR04514">
    <property type="entry name" value="GWxTD_dom"/>
    <property type="match status" value="1"/>
</dbReference>
<proteinExistence type="predicted"/>
<organism evidence="1 2">
    <name type="scientific">Candidatus Kutchimonas denitrificans</name>
    <dbReference type="NCBI Taxonomy" id="3056748"/>
    <lineage>
        <taxon>Bacteria</taxon>
        <taxon>Pseudomonadati</taxon>
        <taxon>Gemmatimonadota</taxon>
        <taxon>Gemmatimonadia</taxon>
        <taxon>Candidatus Palauibacterales</taxon>
        <taxon>Candidatus Palauibacteraceae</taxon>
        <taxon>Candidatus Kutchimonas</taxon>
    </lineage>
</organism>
<protein>
    <submittedName>
        <fullName evidence="1">GWxTD domain-containing protein</fullName>
    </submittedName>
</protein>
<dbReference type="InterPro" id="IPR030959">
    <property type="entry name" value="GWxTD_dom"/>
</dbReference>
<dbReference type="EMBL" id="JAACAK010000064">
    <property type="protein sequence ID" value="NIR75132.1"/>
    <property type="molecule type" value="Genomic_DNA"/>
</dbReference>
<comment type="caution">
    <text evidence="1">The sequence shown here is derived from an EMBL/GenBank/DDBJ whole genome shotgun (WGS) entry which is preliminary data.</text>
</comment>
<dbReference type="Gene3D" id="1.25.40.10">
    <property type="entry name" value="Tetratricopeptide repeat domain"/>
    <property type="match status" value="2"/>
</dbReference>
<name>A0AAE4Z9H4_9BACT</name>
<dbReference type="SUPFAM" id="SSF48452">
    <property type="entry name" value="TPR-like"/>
    <property type="match status" value="1"/>
</dbReference>
<gene>
    <name evidence="1" type="ORF">GWO12_08480</name>
</gene>
<reference evidence="1 2" key="1">
    <citation type="submission" date="2020-01" db="EMBL/GenBank/DDBJ databases">
        <title>Genomes assembled from Gulf of Kutch pelagic sediment metagenomes.</title>
        <authorList>
            <person name="Chandrashekar M."/>
            <person name="Mahajan M.S."/>
            <person name="Dave K.J."/>
            <person name="Vatsa P."/>
            <person name="Nathani N.M."/>
        </authorList>
    </citation>
    <scope>NUCLEOTIDE SEQUENCE [LARGE SCALE GENOMIC DNA]</scope>
    <source>
        <strain evidence="1">KS3-K002</strain>
    </source>
</reference>
<dbReference type="Proteomes" id="UP000702544">
    <property type="component" value="Unassembled WGS sequence"/>
</dbReference>
<sequence>MLWTLTSLIAVLLFVDAPQHPQGLNAAEALRLSRASVDAADTAAAISILEEAIEALPSDARIVSELAWLHAARASPVPVDFSERKRAEEYALRAWRLDPKSPRALSALAFVRLKQQTPSAAAALAEEAMASPAFSSLSSQEKADLHFLLGLCAASRVRDFEDMIVAPADLSVASPSCSALGYFCRNFTRPAQFNQKLANSPSLENLTAADRQRMMESYRTAVDLDPTHVPALSKLLLALADRGDWNEYVRYARPGAAANPNVPLAQLLLGLGLYHKGAIEDAEAAFSRGLDSLSPEERLALIDPRGLLSARDSAVADLTFANQVDELTRAVWLKFDPLYLTDVNERWVGHLARVTYADLKFTPESGKPRGSRTDAGRVYVRYGPPREVWSIARDRSKETDALQMMQAFELLGCIQQLAYYSQAELKECRRIEAQARQSLSGGGRWIFWNYLPDRPSLVFSRDLAFSNMRFLPGSYSDAYEDQVRERLPTHFEPFDETLEIPHQISRFKGLDPSDVELEIFAAFPIKDLARPGNRWIEIGSFFIDSTYSNTHAWKRRVPTRYGSRVYRLSQTLPSASYDYSIEACDRSANSIARARGRLAGKRFPPDTLSISDILIARDITAIGEPAETRADLRIAGSADLRFEAGEPVGLYWEVYGLAVVDGLARYRVTLSVVDAEERSLPVRIIRGVADFLGATGSDVPDVSWVREIGLEDRDRAIDWVVLGRLPEGRHRLRVILTDEMSGQVIEGERIVSVGGASDGD</sequence>
<evidence type="ECO:0000313" key="1">
    <source>
        <dbReference type="EMBL" id="NIR75132.1"/>
    </source>
</evidence>